<dbReference type="PRINTS" id="PR00034">
    <property type="entry name" value="HTHCRP"/>
</dbReference>
<dbReference type="InterPro" id="IPR000595">
    <property type="entry name" value="cNMP-bd_dom"/>
</dbReference>
<dbReference type="InterPro" id="IPR018335">
    <property type="entry name" value="Tscrpt_reg_HTH_Crp-type_CS"/>
</dbReference>
<dbReference type="Gene3D" id="1.10.10.10">
    <property type="entry name" value="Winged helix-like DNA-binding domain superfamily/Winged helix DNA-binding domain"/>
    <property type="match status" value="1"/>
</dbReference>
<evidence type="ECO:0000259" key="4">
    <source>
        <dbReference type="PROSITE" id="PS50042"/>
    </source>
</evidence>
<dbReference type="SMART" id="SM00100">
    <property type="entry name" value="cNMP"/>
    <property type="match status" value="1"/>
</dbReference>
<dbReference type="Pfam" id="PF13545">
    <property type="entry name" value="HTH_Crp_2"/>
    <property type="match status" value="1"/>
</dbReference>
<dbReference type="InterPro" id="IPR014710">
    <property type="entry name" value="RmlC-like_jellyroll"/>
</dbReference>
<keyword evidence="7" id="KW-1185">Reference proteome</keyword>
<gene>
    <name evidence="6" type="ORF">ABC974_19460</name>
</gene>
<dbReference type="SMART" id="SM00419">
    <property type="entry name" value="HTH_CRP"/>
    <property type="match status" value="1"/>
</dbReference>
<dbReference type="CDD" id="cd00038">
    <property type="entry name" value="CAP_ED"/>
    <property type="match status" value="1"/>
</dbReference>
<name>A0ABU9Y7Q6_9SPHN</name>
<keyword evidence="2" id="KW-0238">DNA-binding</keyword>
<keyword evidence="1" id="KW-0805">Transcription regulation</keyword>
<organism evidence="6 7">
    <name type="scientific">Sphingomonas oligophenolica</name>
    <dbReference type="NCBI Taxonomy" id="301154"/>
    <lineage>
        <taxon>Bacteria</taxon>
        <taxon>Pseudomonadati</taxon>
        <taxon>Pseudomonadota</taxon>
        <taxon>Alphaproteobacteria</taxon>
        <taxon>Sphingomonadales</taxon>
        <taxon>Sphingomonadaceae</taxon>
        <taxon>Sphingomonas</taxon>
    </lineage>
</organism>
<dbReference type="RefSeq" id="WP_343892724.1">
    <property type="nucleotide sequence ID" value="NZ_BAAAEH010000061.1"/>
</dbReference>
<dbReference type="PROSITE" id="PS50042">
    <property type="entry name" value="CNMP_BINDING_3"/>
    <property type="match status" value="1"/>
</dbReference>
<evidence type="ECO:0000256" key="1">
    <source>
        <dbReference type="ARBA" id="ARBA00023015"/>
    </source>
</evidence>
<feature type="domain" description="Cyclic nucleotide-binding" evidence="4">
    <location>
        <begin position="18"/>
        <end position="120"/>
    </location>
</feature>
<proteinExistence type="predicted"/>
<accession>A0ABU9Y7Q6</accession>
<dbReference type="PANTHER" id="PTHR24567:SF75">
    <property type="entry name" value="FUMARATE AND NITRATE REDUCTION REGULATORY PROTEIN"/>
    <property type="match status" value="1"/>
</dbReference>
<feature type="domain" description="HTH crp-type" evidence="5">
    <location>
        <begin position="149"/>
        <end position="225"/>
    </location>
</feature>
<comment type="caution">
    <text evidence="6">The sequence shown here is derived from an EMBL/GenBank/DDBJ whole genome shotgun (WGS) entry which is preliminary data.</text>
</comment>
<sequence length="234" mass="24650">MATASNQCLDCSVRDTSLCGGADTDDLAALSAIGRRRTLGAGQVLTWAGDANLLCANVVAGILKVTAATANGREQIVGLLFAGDFVGQPFTDDSTVTVTALSESDLCIYPRERFERVLGKAPGLEHALLRWTMAALDNARERMLTLGQRGAQERIAGFLLDLVDRASPGGPSNVISIDVPISRGDMADFLGLTIETVSRQLTRLKGMGAVALPRGGRTILVQDRAILEALANLG</sequence>
<dbReference type="EMBL" id="JBDIME010000020">
    <property type="protein sequence ID" value="MEN2791819.1"/>
    <property type="molecule type" value="Genomic_DNA"/>
</dbReference>
<dbReference type="SUPFAM" id="SSF46785">
    <property type="entry name" value="Winged helix' DNA-binding domain"/>
    <property type="match status" value="1"/>
</dbReference>
<dbReference type="Pfam" id="PF00027">
    <property type="entry name" value="cNMP_binding"/>
    <property type="match status" value="1"/>
</dbReference>
<dbReference type="InterPro" id="IPR036388">
    <property type="entry name" value="WH-like_DNA-bd_sf"/>
</dbReference>
<reference evidence="6 7" key="1">
    <citation type="submission" date="2024-05" db="EMBL/GenBank/DDBJ databases">
        <authorList>
            <person name="Liu Q."/>
            <person name="Xin Y.-H."/>
        </authorList>
    </citation>
    <scope>NUCLEOTIDE SEQUENCE [LARGE SCALE GENOMIC DNA]</scope>
    <source>
        <strain evidence="6 7">CGMCC 1.10181</strain>
    </source>
</reference>
<dbReference type="InterPro" id="IPR050397">
    <property type="entry name" value="Env_Response_Regulators"/>
</dbReference>
<evidence type="ECO:0000313" key="6">
    <source>
        <dbReference type="EMBL" id="MEN2791819.1"/>
    </source>
</evidence>
<dbReference type="PROSITE" id="PS51063">
    <property type="entry name" value="HTH_CRP_2"/>
    <property type="match status" value="1"/>
</dbReference>
<evidence type="ECO:0000313" key="7">
    <source>
        <dbReference type="Proteomes" id="UP001419910"/>
    </source>
</evidence>
<dbReference type="CDD" id="cd00092">
    <property type="entry name" value="HTH_CRP"/>
    <property type="match status" value="1"/>
</dbReference>
<evidence type="ECO:0000256" key="2">
    <source>
        <dbReference type="ARBA" id="ARBA00023125"/>
    </source>
</evidence>
<keyword evidence="3" id="KW-0804">Transcription</keyword>
<dbReference type="InterPro" id="IPR012318">
    <property type="entry name" value="HTH_CRP"/>
</dbReference>
<dbReference type="PANTHER" id="PTHR24567">
    <property type="entry name" value="CRP FAMILY TRANSCRIPTIONAL REGULATORY PROTEIN"/>
    <property type="match status" value="1"/>
</dbReference>
<dbReference type="Proteomes" id="UP001419910">
    <property type="component" value="Unassembled WGS sequence"/>
</dbReference>
<dbReference type="PROSITE" id="PS00042">
    <property type="entry name" value="HTH_CRP_1"/>
    <property type="match status" value="1"/>
</dbReference>
<dbReference type="InterPro" id="IPR036390">
    <property type="entry name" value="WH_DNA-bd_sf"/>
</dbReference>
<evidence type="ECO:0000259" key="5">
    <source>
        <dbReference type="PROSITE" id="PS51063"/>
    </source>
</evidence>
<dbReference type="Gene3D" id="2.60.120.10">
    <property type="entry name" value="Jelly Rolls"/>
    <property type="match status" value="1"/>
</dbReference>
<evidence type="ECO:0000256" key="3">
    <source>
        <dbReference type="ARBA" id="ARBA00023163"/>
    </source>
</evidence>
<dbReference type="SUPFAM" id="SSF51206">
    <property type="entry name" value="cAMP-binding domain-like"/>
    <property type="match status" value="1"/>
</dbReference>
<dbReference type="InterPro" id="IPR018490">
    <property type="entry name" value="cNMP-bd_dom_sf"/>
</dbReference>
<protein>
    <submittedName>
        <fullName evidence="6">Crp/Fnr family transcriptional regulator</fullName>
    </submittedName>
</protein>